<evidence type="ECO:0000313" key="3">
    <source>
        <dbReference type="Proteomes" id="UP001500167"/>
    </source>
</evidence>
<keyword evidence="1" id="KW-1133">Transmembrane helix</keyword>
<evidence type="ECO:0000256" key="1">
    <source>
        <dbReference type="SAM" id="Phobius"/>
    </source>
</evidence>
<comment type="caution">
    <text evidence="2">The sequence shown here is derived from an EMBL/GenBank/DDBJ whole genome shotgun (WGS) entry which is preliminary data.</text>
</comment>
<feature type="transmembrane region" description="Helical" evidence="1">
    <location>
        <begin position="210"/>
        <end position="234"/>
    </location>
</feature>
<feature type="transmembrane region" description="Helical" evidence="1">
    <location>
        <begin position="9"/>
        <end position="28"/>
    </location>
</feature>
<evidence type="ECO:0000313" key="2">
    <source>
        <dbReference type="EMBL" id="GAA4175635.1"/>
    </source>
</evidence>
<keyword evidence="3" id="KW-1185">Reference proteome</keyword>
<keyword evidence="1" id="KW-0812">Transmembrane</keyword>
<reference evidence="3" key="1">
    <citation type="journal article" date="2019" name="Int. J. Syst. Evol. Microbiol.">
        <title>The Global Catalogue of Microorganisms (GCM) 10K type strain sequencing project: providing services to taxonomists for standard genome sequencing and annotation.</title>
        <authorList>
            <consortium name="The Broad Institute Genomics Platform"/>
            <consortium name="The Broad Institute Genome Sequencing Center for Infectious Disease"/>
            <person name="Wu L."/>
            <person name="Ma J."/>
        </authorList>
    </citation>
    <scope>NUCLEOTIDE SEQUENCE [LARGE SCALE GENOMIC DNA]</scope>
    <source>
        <strain evidence="3">JCM 16722</strain>
    </source>
</reference>
<gene>
    <name evidence="2" type="ORF">GCM10022218_21640</name>
</gene>
<accession>A0ABP8A1J9</accession>
<proteinExistence type="predicted"/>
<dbReference type="Proteomes" id="UP001500167">
    <property type="component" value="Unassembled WGS sequence"/>
</dbReference>
<sequence length="365" mass="42034">MNKAKEPHIYVQFIIPAYFIFLISKFAIGDSIPGANALFTSLFVMMGYSALFLLLRRFTKGAIIPAFVSLLAFCVLFIVPFSENYRLVDFFLVFNYFGIALIPVFYTLNFKIYRLLAYLTICYFFFFIIKGTVPDEVFSISRNFISVVLLISVGFHIISATQNNRKPSPLILVLALFVAVWGVGRSGIFSFSVLLVLIPLLSNYKFLYKFLLISLILILSIYAYIYFADSIFYTALYRIENMGAEDIRETMNQEYLNKTLTSLSNIIFGTPLLDIESLAQVEYNPHNSFIRLHIFYGLFGFIIIIFSIIYALIRYIKIGNYVFMVLLMVLLFRSSVDSTAFHGPLDPLIFYLLFMPLKNIKLVKR</sequence>
<feature type="transmembrane region" description="Helical" evidence="1">
    <location>
        <begin position="34"/>
        <end position="55"/>
    </location>
</feature>
<feature type="transmembrane region" description="Helical" evidence="1">
    <location>
        <begin position="293"/>
        <end position="313"/>
    </location>
</feature>
<feature type="transmembrane region" description="Helical" evidence="1">
    <location>
        <begin position="170"/>
        <end position="198"/>
    </location>
</feature>
<name>A0ABP8A1J9_9SPHI</name>
<feature type="transmembrane region" description="Helical" evidence="1">
    <location>
        <begin position="139"/>
        <end position="158"/>
    </location>
</feature>
<feature type="transmembrane region" description="Helical" evidence="1">
    <location>
        <begin position="87"/>
        <end position="108"/>
    </location>
</feature>
<protein>
    <recommendedName>
        <fullName evidence="4">O-antigen ligase domain-containing protein</fullName>
    </recommendedName>
</protein>
<keyword evidence="1" id="KW-0472">Membrane</keyword>
<dbReference type="RefSeq" id="WP_346086120.1">
    <property type="nucleotide sequence ID" value="NZ_BAAAZK010000006.1"/>
</dbReference>
<feature type="transmembrane region" description="Helical" evidence="1">
    <location>
        <begin position="62"/>
        <end position="81"/>
    </location>
</feature>
<evidence type="ECO:0008006" key="4">
    <source>
        <dbReference type="Google" id="ProtNLM"/>
    </source>
</evidence>
<organism evidence="2 3">
    <name type="scientific">Sphingobacterium ginsenosidimutans</name>
    <dbReference type="NCBI Taxonomy" id="687845"/>
    <lineage>
        <taxon>Bacteria</taxon>
        <taxon>Pseudomonadati</taxon>
        <taxon>Bacteroidota</taxon>
        <taxon>Sphingobacteriia</taxon>
        <taxon>Sphingobacteriales</taxon>
        <taxon>Sphingobacteriaceae</taxon>
        <taxon>Sphingobacterium</taxon>
    </lineage>
</organism>
<feature type="transmembrane region" description="Helical" evidence="1">
    <location>
        <begin position="115"/>
        <end position="133"/>
    </location>
</feature>
<dbReference type="EMBL" id="BAAAZK010000006">
    <property type="protein sequence ID" value="GAA4175635.1"/>
    <property type="molecule type" value="Genomic_DNA"/>
</dbReference>